<feature type="non-terminal residue" evidence="1">
    <location>
        <position position="1"/>
    </location>
</feature>
<keyword evidence="2" id="KW-1185">Reference proteome</keyword>
<organism evidence="1 2">
    <name type="scientific">Trifolium medium</name>
    <dbReference type="NCBI Taxonomy" id="97028"/>
    <lineage>
        <taxon>Eukaryota</taxon>
        <taxon>Viridiplantae</taxon>
        <taxon>Streptophyta</taxon>
        <taxon>Embryophyta</taxon>
        <taxon>Tracheophyta</taxon>
        <taxon>Spermatophyta</taxon>
        <taxon>Magnoliopsida</taxon>
        <taxon>eudicotyledons</taxon>
        <taxon>Gunneridae</taxon>
        <taxon>Pentapetalae</taxon>
        <taxon>rosids</taxon>
        <taxon>fabids</taxon>
        <taxon>Fabales</taxon>
        <taxon>Fabaceae</taxon>
        <taxon>Papilionoideae</taxon>
        <taxon>50 kb inversion clade</taxon>
        <taxon>NPAAA clade</taxon>
        <taxon>Hologalegina</taxon>
        <taxon>IRL clade</taxon>
        <taxon>Trifolieae</taxon>
        <taxon>Trifolium</taxon>
    </lineage>
</organism>
<dbReference type="Proteomes" id="UP000265520">
    <property type="component" value="Unassembled WGS sequence"/>
</dbReference>
<sequence>SLHGFAPVTVVVVVQRWCSKNITGIFSNYRDSGDFVKDLAQNKEIQEEGSQKVEEYS</sequence>
<evidence type="ECO:0000313" key="1">
    <source>
        <dbReference type="EMBL" id="MCI09528.1"/>
    </source>
</evidence>
<dbReference type="EMBL" id="LXQA010072977">
    <property type="protein sequence ID" value="MCI09528.1"/>
    <property type="molecule type" value="Genomic_DNA"/>
</dbReference>
<accession>A0A392PBQ8</accession>
<reference evidence="1 2" key="1">
    <citation type="journal article" date="2018" name="Front. Plant Sci.">
        <title>Red Clover (Trifolium pratense) and Zigzag Clover (T. medium) - A Picture of Genomic Similarities and Differences.</title>
        <authorList>
            <person name="Dluhosova J."/>
            <person name="Istvanek J."/>
            <person name="Nedelnik J."/>
            <person name="Repkova J."/>
        </authorList>
    </citation>
    <scope>NUCLEOTIDE SEQUENCE [LARGE SCALE GENOMIC DNA]</scope>
    <source>
        <strain evidence="2">cv. 10/8</strain>
        <tissue evidence="1">Leaf</tissue>
    </source>
</reference>
<name>A0A392PBQ8_9FABA</name>
<evidence type="ECO:0000313" key="2">
    <source>
        <dbReference type="Proteomes" id="UP000265520"/>
    </source>
</evidence>
<protein>
    <submittedName>
        <fullName evidence="1">Uncharacterized protein</fullName>
    </submittedName>
</protein>
<dbReference type="AlphaFoldDB" id="A0A392PBQ8"/>
<comment type="caution">
    <text evidence="1">The sequence shown here is derived from an EMBL/GenBank/DDBJ whole genome shotgun (WGS) entry which is preliminary data.</text>
</comment>
<proteinExistence type="predicted"/>